<dbReference type="GO" id="GO:0010181">
    <property type="term" value="F:FMN binding"/>
    <property type="evidence" value="ECO:0007669"/>
    <property type="project" value="InterPro"/>
</dbReference>
<dbReference type="Gene3D" id="2.30.110.10">
    <property type="entry name" value="Electron Transport, Fmn-binding Protein, Chain A"/>
    <property type="match status" value="1"/>
</dbReference>
<dbReference type="InterPro" id="IPR012349">
    <property type="entry name" value="Split_barrel_FMN-bd"/>
</dbReference>
<dbReference type="InterPro" id="IPR002563">
    <property type="entry name" value="Flavin_Rdtase-like_dom"/>
</dbReference>
<dbReference type="PANTHER" id="PTHR30466">
    <property type="entry name" value="FLAVIN REDUCTASE"/>
    <property type="match status" value="1"/>
</dbReference>
<dbReference type="Pfam" id="PF01613">
    <property type="entry name" value="Flavin_Reduct"/>
    <property type="match status" value="1"/>
</dbReference>
<evidence type="ECO:0000313" key="5">
    <source>
        <dbReference type="Proteomes" id="UP000625682"/>
    </source>
</evidence>
<evidence type="ECO:0000256" key="2">
    <source>
        <dbReference type="ARBA" id="ARBA00023002"/>
    </source>
</evidence>
<dbReference type="RefSeq" id="WP_189147317.1">
    <property type="nucleotide sequence ID" value="NZ_BAABER010000007.1"/>
</dbReference>
<keyword evidence="5" id="KW-1185">Reference proteome</keyword>
<evidence type="ECO:0000259" key="3">
    <source>
        <dbReference type="SMART" id="SM00903"/>
    </source>
</evidence>
<evidence type="ECO:0000256" key="1">
    <source>
        <dbReference type="ARBA" id="ARBA00008898"/>
    </source>
</evidence>
<feature type="domain" description="Flavin reductase like" evidence="3">
    <location>
        <begin position="33"/>
        <end position="176"/>
    </location>
</feature>
<proteinExistence type="inferred from homology"/>
<name>A0A917KTE0_9ACTN</name>
<dbReference type="InterPro" id="IPR050268">
    <property type="entry name" value="NADH-dep_flavin_reductase"/>
</dbReference>
<dbReference type="GO" id="GO:0042602">
    <property type="term" value="F:riboflavin reductase (NADPH) activity"/>
    <property type="evidence" value="ECO:0007669"/>
    <property type="project" value="TreeGrafter"/>
</dbReference>
<reference evidence="4" key="2">
    <citation type="submission" date="2020-09" db="EMBL/GenBank/DDBJ databases">
        <authorList>
            <person name="Sun Q."/>
            <person name="Zhou Y."/>
        </authorList>
    </citation>
    <scope>NUCLEOTIDE SEQUENCE</scope>
    <source>
        <strain evidence="4">CGMCC 4.7272</strain>
    </source>
</reference>
<dbReference type="PANTHER" id="PTHR30466:SF11">
    <property type="entry name" value="FLAVIN-DEPENDENT MONOOXYGENASE, REDUCTASE SUBUNIT HSAB"/>
    <property type="match status" value="1"/>
</dbReference>
<organism evidence="4 5">
    <name type="scientific">Streptomyces lacrimifluminis</name>
    <dbReference type="NCBI Taxonomy" id="1500077"/>
    <lineage>
        <taxon>Bacteria</taxon>
        <taxon>Bacillati</taxon>
        <taxon>Actinomycetota</taxon>
        <taxon>Actinomycetes</taxon>
        <taxon>Kitasatosporales</taxon>
        <taxon>Streptomycetaceae</taxon>
        <taxon>Streptomyces</taxon>
    </lineage>
</organism>
<dbReference type="SUPFAM" id="SSF50475">
    <property type="entry name" value="FMN-binding split barrel"/>
    <property type="match status" value="1"/>
</dbReference>
<comment type="caution">
    <text evidence="4">The sequence shown here is derived from an EMBL/GenBank/DDBJ whole genome shotgun (WGS) entry which is preliminary data.</text>
</comment>
<keyword evidence="2" id="KW-0560">Oxidoreductase</keyword>
<dbReference type="EMBL" id="BMMU01000006">
    <property type="protein sequence ID" value="GGJ26931.1"/>
    <property type="molecule type" value="Genomic_DNA"/>
</dbReference>
<reference evidence="4" key="1">
    <citation type="journal article" date="2014" name="Int. J. Syst. Evol. Microbiol.">
        <title>Complete genome sequence of Corynebacterium casei LMG S-19264T (=DSM 44701T), isolated from a smear-ripened cheese.</title>
        <authorList>
            <consortium name="US DOE Joint Genome Institute (JGI-PGF)"/>
            <person name="Walter F."/>
            <person name="Albersmeier A."/>
            <person name="Kalinowski J."/>
            <person name="Ruckert C."/>
        </authorList>
    </citation>
    <scope>NUCLEOTIDE SEQUENCE</scope>
    <source>
        <strain evidence="4">CGMCC 4.7272</strain>
    </source>
</reference>
<dbReference type="Proteomes" id="UP000625682">
    <property type="component" value="Unassembled WGS sequence"/>
</dbReference>
<comment type="similarity">
    <text evidence="1">Belongs to the non-flavoprotein flavin reductase family.</text>
</comment>
<dbReference type="SMART" id="SM00903">
    <property type="entry name" value="Flavin_Reduct"/>
    <property type="match status" value="1"/>
</dbReference>
<gene>
    <name evidence="4" type="ORF">GCM10012282_24280</name>
</gene>
<accession>A0A917KTE0</accession>
<dbReference type="AlphaFoldDB" id="A0A917KTE0"/>
<sequence length="201" mass="21545">MTLSCRQQVRDHTVDLGPRLTAALDASTLREAFGSFPSGVTAVCGMVDGRPLGMAVSSFTPVSLEPPIASVCLQRSSRTWARLRDLPRLGLSVLGEDQGPLCRALAGPEQDRFTDCAWEAGDDGAVFLHATVTWYSCVLRDEVEAGDHSIALLGVDRLWTRPAAEPLVFHGSSFRRLDASTTRTCRDCTSPSPAAPCPSAT</sequence>
<protein>
    <submittedName>
        <fullName evidence="4">Oxidoreductase</fullName>
    </submittedName>
</protein>
<evidence type="ECO:0000313" key="4">
    <source>
        <dbReference type="EMBL" id="GGJ26931.1"/>
    </source>
</evidence>